<dbReference type="SUPFAM" id="SSF50494">
    <property type="entry name" value="Trypsin-like serine proteases"/>
    <property type="match status" value="1"/>
</dbReference>
<keyword evidence="1" id="KW-0732">Signal</keyword>
<name>A0A7W0HWD8_9ACTN</name>
<sequence>MKRALIALALAGSAVVVATPAEAAVAAVRLANTAEVAQDVARFWLADDGANLRAATPYTVRSAIVAQRAPDFTPAGKPALMPPLQPLQPVEGEAPPTVGKVYFIGSDLQPHWCAGVSVRSTYRNTVATAGHCLIDSEAPMGALWKWAFVPGGASPALYVGRQGFTPYSYEDLRDPDGDVSFTTVWNGVTLAADGALVDAGRLADNVGAQGLAFNQPLGSTRELFGFPSGAHPGGDVPYGGQDLERAAGTTFAATWLAIGNQLVGVDSPFTHSLGTTWLRGYSPSTRLGYLDGLTIGVSDLDGDGRFDTSVSAHFGPETAEAFAAARNIASGTII</sequence>
<evidence type="ECO:0000313" key="2">
    <source>
        <dbReference type="EMBL" id="MBA2897997.1"/>
    </source>
</evidence>
<evidence type="ECO:0000313" key="3">
    <source>
        <dbReference type="Proteomes" id="UP000530928"/>
    </source>
</evidence>
<feature type="chain" id="PRO_5031239578" description="Trypsin-like serine protease" evidence="1">
    <location>
        <begin position="24"/>
        <end position="334"/>
    </location>
</feature>
<evidence type="ECO:0000256" key="1">
    <source>
        <dbReference type="SAM" id="SignalP"/>
    </source>
</evidence>
<protein>
    <recommendedName>
        <fullName evidence="4">Trypsin-like serine protease</fullName>
    </recommendedName>
</protein>
<organism evidence="2 3">
    <name type="scientific">Nonomuraea soli</name>
    <dbReference type="NCBI Taxonomy" id="1032476"/>
    <lineage>
        <taxon>Bacteria</taxon>
        <taxon>Bacillati</taxon>
        <taxon>Actinomycetota</taxon>
        <taxon>Actinomycetes</taxon>
        <taxon>Streptosporangiales</taxon>
        <taxon>Streptosporangiaceae</taxon>
        <taxon>Nonomuraea</taxon>
    </lineage>
</organism>
<accession>A0A7W0HWD8</accession>
<reference evidence="2 3" key="1">
    <citation type="submission" date="2020-07" db="EMBL/GenBank/DDBJ databases">
        <title>Genomic Encyclopedia of Type Strains, Phase IV (KMG-IV): sequencing the most valuable type-strain genomes for metagenomic binning, comparative biology and taxonomic classification.</title>
        <authorList>
            <person name="Goeker M."/>
        </authorList>
    </citation>
    <scope>NUCLEOTIDE SEQUENCE [LARGE SCALE GENOMIC DNA]</scope>
    <source>
        <strain evidence="2 3">DSM 45533</strain>
    </source>
</reference>
<proteinExistence type="predicted"/>
<dbReference type="Proteomes" id="UP000530928">
    <property type="component" value="Unassembled WGS sequence"/>
</dbReference>
<comment type="caution">
    <text evidence="2">The sequence shown here is derived from an EMBL/GenBank/DDBJ whole genome shotgun (WGS) entry which is preliminary data.</text>
</comment>
<dbReference type="EMBL" id="JACDUR010000016">
    <property type="protein sequence ID" value="MBA2897997.1"/>
    <property type="molecule type" value="Genomic_DNA"/>
</dbReference>
<dbReference type="RefSeq" id="WP_181616674.1">
    <property type="nucleotide sequence ID" value="NZ_BAABAM010000020.1"/>
</dbReference>
<dbReference type="Gene3D" id="2.40.10.10">
    <property type="entry name" value="Trypsin-like serine proteases"/>
    <property type="match status" value="2"/>
</dbReference>
<feature type="signal peptide" evidence="1">
    <location>
        <begin position="1"/>
        <end position="23"/>
    </location>
</feature>
<keyword evidence="3" id="KW-1185">Reference proteome</keyword>
<evidence type="ECO:0008006" key="4">
    <source>
        <dbReference type="Google" id="ProtNLM"/>
    </source>
</evidence>
<gene>
    <name evidence="2" type="ORF">HNR30_009403</name>
</gene>
<dbReference type="InterPro" id="IPR009003">
    <property type="entry name" value="Peptidase_S1_PA"/>
</dbReference>
<dbReference type="AlphaFoldDB" id="A0A7W0HWD8"/>
<dbReference type="InterPro" id="IPR043504">
    <property type="entry name" value="Peptidase_S1_PA_chymotrypsin"/>
</dbReference>